<evidence type="ECO:0000256" key="2">
    <source>
        <dbReference type="ARBA" id="ARBA00023125"/>
    </source>
</evidence>
<name>A0ABS2N2P1_9BACI</name>
<dbReference type="SUPFAM" id="SSF47413">
    <property type="entry name" value="lambda repressor-like DNA-binding domains"/>
    <property type="match status" value="1"/>
</dbReference>
<dbReference type="CDD" id="cd00093">
    <property type="entry name" value="HTH_XRE"/>
    <property type="match status" value="1"/>
</dbReference>
<comment type="caution">
    <text evidence="5">The sequence shown here is derived from an EMBL/GenBank/DDBJ whole genome shotgun (WGS) entry which is preliminary data.</text>
</comment>
<dbReference type="SMART" id="SM00530">
    <property type="entry name" value="HTH_XRE"/>
    <property type="match status" value="1"/>
</dbReference>
<dbReference type="PROSITE" id="PS50943">
    <property type="entry name" value="HTH_CROC1"/>
    <property type="match status" value="1"/>
</dbReference>
<dbReference type="EMBL" id="JAFBDR010000017">
    <property type="protein sequence ID" value="MBM7572389.1"/>
    <property type="molecule type" value="Genomic_DNA"/>
</dbReference>
<gene>
    <name evidence="5" type="ORF">JOC48_002893</name>
</gene>
<keyword evidence="3" id="KW-0804">Transcription</keyword>
<dbReference type="Pfam" id="PF01381">
    <property type="entry name" value="HTH_3"/>
    <property type="match status" value="1"/>
</dbReference>
<evidence type="ECO:0000256" key="1">
    <source>
        <dbReference type="ARBA" id="ARBA00023015"/>
    </source>
</evidence>
<proteinExistence type="predicted"/>
<evidence type="ECO:0000256" key="3">
    <source>
        <dbReference type="ARBA" id="ARBA00023163"/>
    </source>
</evidence>
<keyword evidence="1" id="KW-0805">Transcription regulation</keyword>
<accession>A0ABS2N2P1</accession>
<organism evidence="5 6">
    <name type="scientific">Aquibacillus albus</name>
    <dbReference type="NCBI Taxonomy" id="1168171"/>
    <lineage>
        <taxon>Bacteria</taxon>
        <taxon>Bacillati</taxon>
        <taxon>Bacillota</taxon>
        <taxon>Bacilli</taxon>
        <taxon>Bacillales</taxon>
        <taxon>Bacillaceae</taxon>
        <taxon>Aquibacillus</taxon>
    </lineage>
</organism>
<sequence length="106" mass="12292">MLRKKQGLSQEELAHLSNTHPTYIGQLERGEKNVTVDTLDKVTKALNVSLEELFRFSTLQTPTQDDTIIQLNNLLVEIDNEDRETLLKIINVMLEWKKNTDKEQIN</sequence>
<keyword evidence="2" id="KW-0238">DNA-binding</keyword>
<dbReference type="InterPro" id="IPR050807">
    <property type="entry name" value="TransReg_Diox_bact_type"/>
</dbReference>
<evidence type="ECO:0000259" key="4">
    <source>
        <dbReference type="PROSITE" id="PS50943"/>
    </source>
</evidence>
<dbReference type="Gene3D" id="1.10.260.40">
    <property type="entry name" value="lambda repressor-like DNA-binding domains"/>
    <property type="match status" value="1"/>
</dbReference>
<feature type="domain" description="HTH cro/C1-type" evidence="4">
    <location>
        <begin position="2"/>
        <end position="53"/>
    </location>
</feature>
<dbReference type="Proteomes" id="UP001296943">
    <property type="component" value="Unassembled WGS sequence"/>
</dbReference>
<dbReference type="InterPro" id="IPR010982">
    <property type="entry name" value="Lambda_DNA-bd_dom_sf"/>
</dbReference>
<dbReference type="InterPro" id="IPR001387">
    <property type="entry name" value="Cro/C1-type_HTH"/>
</dbReference>
<evidence type="ECO:0000313" key="6">
    <source>
        <dbReference type="Proteomes" id="UP001296943"/>
    </source>
</evidence>
<dbReference type="PANTHER" id="PTHR46797">
    <property type="entry name" value="HTH-TYPE TRANSCRIPTIONAL REGULATOR"/>
    <property type="match status" value="1"/>
</dbReference>
<dbReference type="PANTHER" id="PTHR46797:SF23">
    <property type="entry name" value="HTH-TYPE TRANSCRIPTIONAL REGULATOR SUTR"/>
    <property type="match status" value="1"/>
</dbReference>
<protein>
    <submittedName>
        <fullName evidence="5">Transcriptional regulator with XRE-family HTH domain</fullName>
    </submittedName>
</protein>
<reference evidence="5 6" key="1">
    <citation type="submission" date="2021-01" db="EMBL/GenBank/DDBJ databases">
        <title>Genomic Encyclopedia of Type Strains, Phase IV (KMG-IV): sequencing the most valuable type-strain genomes for metagenomic binning, comparative biology and taxonomic classification.</title>
        <authorList>
            <person name="Goeker M."/>
        </authorList>
    </citation>
    <scope>NUCLEOTIDE SEQUENCE [LARGE SCALE GENOMIC DNA]</scope>
    <source>
        <strain evidence="5 6">DSM 23711</strain>
    </source>
</reference>
<keyword evidence="6" id="KW-1185">Reference proteome</keyword>
<evidence type="ECO:0000313" key="5">
    <source>
        <dbReference type="EMBL" id="MBM7572389.1"/>
    </source>
</evidence>